<gene>
    <name evidence="2" type="ORF">NC799_09135</name>
</gene>
<evidence type="ECO:0000313" key="2">
    <source>
        <dbReference type="EMBL" id="MDC3417086.1"/>
    </source>
</evidence>
<dbReference type="PANTHER" id="PTHR39165">
    <property type="entry name" value="IG HYPOTHETICAL 17883"/>
    <property type="match status" value="1"/>
</dbReference>
<protein>
    <submittedName>
        <fullName evidence="2">DUF456 domain-containing protein</fullName>
    </submittedName>
</protein>
<dbReference type="Proteomes" id="UP001145069">
    <property type="component" value="Unassembled WGS sequence"/>
</dbReference>
<feature type="transmembrane region" description="Helical" evidence="1">
    <location>
        <begin position="51"/>
        <end position="74"/>
    </location>
</feature>
<name>A0A9X4AER0_9BACI</name>
<keyword evidence="3" id="KW-1185">Reference proteome</keyword>
<proteinExistence type="predicted"/>
<keyword evidence="1" id="KW-1133">Transmembrane helix</keyword>
<feature type="transmembrane region" description="Helical" evidence="1">
    <location>
        <begin position="6"/>
        <end position="39"/>
    </location>
</feature>
<evidence type="ECO:0000313" key="3">
    <source>
        <dbReference type="Proteomes" id="UP001145069"/>
    </source>
</evidence>
<feature type="transmembrane region" description="Helical" evidence="1">
    <location>
        <begin position="133"/>
        <end position="156"/>
    </location>
</feature>
<accession>A0A9X4AER0</accession>
<dbReference type="AlphaFoldDB" id="A0A9X4AER0"/>
<feature type="transmembrane region" description="Helical" evidence="1">
    <location>
        <begin position="86"/>
        <end position="112"/>
    </location>
</feature>
<keyword evidence="1" id="KW-0812">Transmembrane</keyword>
<dbReference type="RefSeq" id="WP_272446147.1">
    <property type="nucleotide sequence ID" value="NZ_JAMQKC010000006.1"/>
</dbReference>
<dbReference type="PANTHER" id="PTHR39165:SF1">
    <property type="entry name" value="DUF456 DOMAIN-CONTAINING PROTEIN"/>
    <property type="match status" value="1"/>
</dbReference>
<dbReference type="InterPro" id="IPR007403">
    <property type="entry name" value="DUF456"/>
</dbReference>
<sequence length="159" mass="17650">MAVVIWLIIIACFILSFVGIIFPIIPSPLVLWLAFLAYFFFLNEAELTLLFWLAMVVLTIILVVSDIIANSYFVKKYGGSKWGERMAAIGVIVGSFVIPPFGIIVVPFLAVLVTELMQKRSTSDSVRAAIGSLFGFLGGSFAKIIIQLVMIVWFFMVVF</sequence>
<dbReference type="EMBL" id="JAMQKC010000006">
    <property type="protein sequence ID" value="MDC3417086.1"/>
    <property type="molecule type" value="Genomic_DNA"/>
</dbReference>
<keyword evidence="1" id="KW-0472">Membrane</keyword>
<reference evidence="2" key="1">
    <citation type="submission" date="2022-06" db="EMBL/GenBank/DDBJ databases">
        <title>Aquibacillus sp. a new bacterium isolated from soil saline samples.</title>
        <authorList>
            <person name="Galisteo C."/>
            <person name="De La Haba R."/>
            <person name="Sanchez-Porro C."/>
            <person name="Ventosa A."/>
        </authorList>
    </citation>
    <scope>NUCLEOTIDE SEQUENCE</scope>
    <source>
        <strain evidence="2">3ASR75-54</strain>
    </source>
</reference>
<organism evidence="2 3">
    <name type="scientific">Aquibacillus salsiterrae</name>
    <dbReference type="NCBI Taxonomy" id="2950439"/>
    <lineage>
        <taxon>Bacteria</taxon>
        <taxon>Bacillati</taxon>
        <taxon>Bacillota</taxon>
        <taxon>Bacilli</taxon>
        <taxon>Bacillales</taxon>
        <taxon>Bacillaceae</taxon>
        <taxon>Aquibacillus</taxon>
    </lineage>
</organism>
<dbReference type="Pfam" id="PF04306">
    <property type="entry name" value="DUF456"/>
    <property type="match status" value="1"/>
</dbReference>
<comment type="caution">
    <text evidence="2">The sequence shown here is derived from an EMBL/GenBank/DDBJ whole genome shotgun (WGS) entry which is preliminary data.</text>
</comment>
<evidence type="ECO:0000256" key="1">
    <source>
        <dbReference type="SAM" id="Phobius"/>
    </source>
</evidence>